<accession>A0A0J6S5S2</accession>
<feature type="signal peptide" evidence="1">
    <location>
        <begin position="1"/>
        <end position="23"/>
    </location>
</feature>
<dbReference type="RefSeq" id="WP_048465826.1">
    <property type="nucleotide sequence ID" value="NZ_LABX01000172.1"/>
</dbReference>
<reference evidence="2 3" key="1">
    <citation type="submission" date="2015-03" db="EMBL/GenBank/DDBJ databases">
        <title>Genome sequencing of Methylobacterium aquaticum DSM16371 type strain.</title>
        <authorList>
            <person name="Chaudhry V."/>
            <person name="Patil P.B."/>
        </authorList>
    </citation>
    <scope>NUCLEOTIDE SEQUENCE [LARGE SCALE GENOMIC DNA]</scope>
    <source>
        <strain evidence="2 3">DSM 16371</strain>
    </source>
</reference>
<sequence length="129" mass="13922">MPLGRWVACLFLVAAALPGPAQARQICGKEVVAFDEMVVRIKADPGTEAAWISPAMMQIVDTKRLLIWTLAKPTGSQPAAYICRRIVQEGGAVTSIMTAECHGTQLGCDGIISRILAEQSRATAPFRQR</sequence>
<comment type="caution">
    <text evidence="2">The sequence shown here is derived from an EMBL/GenBank/DDBJ whole genome shotgun (WGS) entry which is preliminary data.</text>
</comment>
<dbReference type="AlphaFoldDB" id="A0A0J6S5S2"/>
<dbReference type="Proteomes" id="UP000035929">
    <property type="component" value="Unassembled WGS sequence"/>
</dbReference>
<dbReference type="EMBL" id="LABX01000172">
    <property type="protein sequence ID" value="KMO30535.1"/>
    <property type="molecule type" value="Genomic_DNA"/>
</dbReference>
<evidence type="ECO:0000313" key="2">
    <source>
        <dbReference type="EMBL" id="KMO30535.1"/>
    </source>
</evidence>
<dbReference type="OrthoDB" id="7995867at2"/>
<feature type="chain" id="PRO_5005281230" evidence="1">
    <location>
        <begin position="24"/>
        <end position="129"/>
    </location>
</feature>
<dbReference type="PATRIC" id="fig|270351.6.peg.2074"/>
<evidence type="ECO:0000313" key="3">
    <source>
        <dbReference type="Proteomes" id="UP000035929"/>
    </source>
</evidence>
<organism evidence="2 3">
    <name type="scientific">Methylobacterium aquaticum</name>
    <dbReference type="NCBI Taxonomy" id="270351"/>
    <lineage>
        <taxon>Bacteria</taxon>
        <taxon>Pseudomonadati</taxon>
        <taxon>Pseudomonadota</taxon>
        <taxon>Alphaproteobacteria</taxon>
        <taxon>Hyphomicrobiales</taxon>
        <taxon>Methylobacteriaceae</taxon>
        <taxon>Methylobacterium</taxon>
    </lineage>
</organism>
<evidence type="ECO:0000256" key="1">
    <source>
        <dbReference type="SAM" id="SignalP"/>
    </source>
</evidence>
<gene>
    <name evidence="2" type="ORF">VP06_21565</name>
</gene>
<protein>
    <submittedName>
        <fullName evidence="2">Uncharacterized protein</fullName>
    </submittedName>
</protein>
<keyword evidence="1" id="KW-0732">Signal</keyword>
<proteinExistence type="predicted"/>
<name>A0A0J6S5S2_9HYPH</name>